<gene>
    <name evidence="2" type="ORF">ACJDU8_20070</name>
</gene>
<comment type="caution">
    <text evidence="2">The sequence shown here is derived from an EMBL/GenBank/DDBJ whole genome shotgun (WGS) entry which is preliminary data.</text>
</comment>
<evidence type="ECO:0000313" key="2">
    <source>
        <dbReference type="EMBL" id="MFL0197845.1"/>
    </source>
</evidence>
<reference evidence="2 3" key="1">
    <citation type="submission" date="2024-11" db="EMBL/GenBank/DDBJ databases">
        <authorList>
            <person name="Heng Y.C."/>
            <person name="Lim A.C.H."/>
            <person name="Lee J.K.Y."/>
            <person name="Kittelmann S."/>
        </authorList>
    </citation>
    <scope>NUCLEOTIDE SEQUENCE [LARGE SCALE GENOMIC DNA]</scope>
    <source>
        <strain evidence="2 3">WILCCON 0269</strain>
    </source>
</reference>
<feature type="chain" id="PRO_5046914144" evidence="1">
    <location>
        <begin position="31"/>
        <end position="178"/>
    </location>
</feature>
<keyword evidence="3" id="KW-1185">Reference proteome</keyword>
<keyword evidence="1" id="KW-0732">Signal</keyword>
<evidence type="ECO:0000256" key="1">
    <source>
        <dbReference type="SAM" id="SignalP"/>
    </source>
</evidence>
<accession>A0ABW8SP43</accession>
<dbReference type="RefSeq" id="WP_406793952.1">
    <property type="nucleotide sequence ID" value="NZ_JBJHZX010000039.1"/>
</dbReference>
<evidence type="ECO:0000313" key="3">
    <source>
        <dbReference type="Proteomes" id="UP001623660"/>
    </source>
</evidence>
<sequence>MLKMKYKLLPALVIAAPLLVNTGIATTVHACTNNNSTGISNIGWRNTGAYNKGDGSTFSNSNSNIIYRSYFSFENFKTKLDALVTAGTISQDQEIIILNLYNKGDITSENFKVELDVLVTTGSITQSQEVSILNLFSILQPSLPAPVMVDNSGHNGSGINNLGYGGSTSNSSGHKCSK</sequence>
<dbReference type="EMBL" id="JBJHZX010000039">
    <property type="protein sequence ID" value="MFL0197845.1"/>
    <property type="molecule type" value="Genomic_DNA"/>
</dbReference>
<organism evidence="2 3">
    <name type="scientific">Candidatus Clostridium eludens</name>
    <dbReference type="NCBI Taxonomy" id="3381663"/>
    <lineage>
        <taxon>Bacteria</taxon>
        <taxon>Bacillati</taxon>
        <taxon>Bacillota</taxon>
        <taxon>Clostridia</taxon>
        <taxon>Eubacteriales</taxon>
        <taxon>Clostridiaceae</taxon>
        <taxon>Clostridium</taxon>
    </lineage>
</organism>
<feature type="signal peptide" evidence="1">
    <location>
        <begin position="1"/>
        <end position="30"/>
    </location>
</feature>
<name>A0ABW8SP43_9CLOT</name>
<proteinExistence type="predicted"/>
<dbReference type="Proteomes" id="UP001623660">
    <property type="component" value="Unassembled WGS sequence"/>
</dbReference>
<protein>
    <submittedName>
        <fullName evidence="2">Uncharacterized protein</fullName>
    </submittedName>
</protein>